<sequence>MGVFRHLARGVISLKALPVLNLDYCVRFN</sequence>
<protein>
    <submittedName>
        <fullName evidence="1">Uncharacterized protein</fullName>
    </submittedName>
</protein>
<organism evidence="1">
    <name type="scientific">Podoviridae sp. ct8mF2</name>
    <dbReference type="NCBI Taxonomy" id="2825224"/>
    <lineage>
        <taxon>Viruses</taxon>
        <taxon>Duplodnaviria</taxon>
        <taxon>Heunggongvirae</taxon>
        <taxon>Uroviricota</taxon>
        <taxon>Caudoviricetes</taxon>
    </lineage>
</organism>
<name>A0A8S5PMN6_9CAUD</name>
<dbReference type="EMBL" id="BK015454">
    <property type="protein sequence ID" value="DAE07713.1"/>
    <property type="molecule type" value="Genomic_DNA"/>
</dbReference>
<proteinExistence type="predicted"/>
<accession>A0A8S5PMN6</accession>
<evidence type="ECO:0000313" key="1">
    <source>
        <dbReference type="EMBL" id="DAE07713.1"/>
    </source>
</evidence>
<reference evidence="1" key="1">
    <citation type="journal article" date="2021" name="Proc. Natl. Acad. Sci. U.S.A.">
        <title>A Catalog of Tens of Thousands of Viruses from Human Metagenomes Reveals Hidden Associations with Chronic Diseases.</title>
        <authorList>
            <person name="Tisza M.J."/>
            <person name="Buck C.B."/>
        </authorList>
    </citation>
    <scope>NUCLEOTIDE SEQUENCE</scope>
    <source>
        <strain evidence="1">Ct8mF2</strain>
    </source>
</reference>